<protein>
    <recommendedName>
        <fullName evidence="7">RNA polymerase I-specific transcription initiation factor RRN6-like protein</fullName>
    </recommendedName>
</protein>
<feature type="compositionally biased region" description="Low complexity" evidence="1">
    <location>
        <begin position="873"/>
        <end position="886"/>
    </location>
</feature>
<dbReference type="InterPro" id="IPR048535">
    <property type="entry name" value="RRN6_beta-prop"/>
</dbReference>
<dbReference type="Pfam" id="PF20639">
    <property type="entry name" value="Rrn6_K-rich"/>
    <property type="match status" value="1"/>
</dbReference>
<comment type="caution">
    <text evidence="5">The sequence shown here is derived from an EMBL/GenBank/DDBJ whole genome shotgun (WGS) entry which is preliminary data.</text>
</comment>
<feature type="domain" description="RRN6 helical bundle" evidence="4">
    <location>
        <begin position="510"/>
        <end position="708"/>
    </location>
</feature>
<feature type="compositionally biased region" description="Basic and acidic residues" evidence="1">
    <location>
        <begin position="58"/>
        <end position="68"/>
    </location>
</feature>
<name>A0ABR0F1X0_ZASCE</name>
<gene>
    <name evidence="5" type="ORF">PRZ48_001063</name>
</gene>
<reference evidence="5 6" key="1">
    <citation type="journal article" date="2023" name="G3 (Bethesda)">
        <title>A chromosome-level genome assembly of Zasmidium syzygii isolated from banana leaves.</title>
        <authorList>
            <person name="van Westerhoven A.C."/>
            <person name="Mehrabi R."/>
            <person name="Talebi R."/>
            <person name="Steentjes M.B.F."/>
            <person name="Corcolon B."/>
            <person name="Chong P.A."/>
            <person name="Kema G.H.J."/>
            <person name="Seidl M.F."/>
        </authorList>
    </citation>
    <scope>NUCLEOTIDE SEQUENCE [LARGE SCALE GENOMIC DNA]</scope>
    <source>
        <strain evidence="5 6">P124</strain>
    </source>
</reference>
<proteinExistence type="predicted"/>
<feature type="compositionally biased region" description="Basic residues" evidence="1">
    <location>
        <begin position="933"/>
        <end position="942"/>
    </location>
</feature>
<evidence type="ECO:0000256" key="1">
    <source>
        <dbReference type="SAM" id="MobiDB-lite"/>
    </source>
</evidence>
<feature type="domain" description="RRN6 K-rich C-terminal" evidence="3">
    <location>
        <begin position="814"/>
        <end position="942"/>
    </location>
</feature>
<evidence type="ECO:0000313" key="6">
    <source>
        <dbReference type="Proteomes" id="UP001305779"/>
    </source>
</evidence>
<dbReference type="PANTHER" id="PTHR28221">
    <property type="entry name" value="RNA POLYMERASE I-SPECIFIC TRANSCRIPTION INITIATION FACTOR RRN6"/>
    <property type="match status" value="1"/>
</dbReference>
<dbReference type="PANTHER" id="PTHR28221:SF2">
    <property type="entry name" value="RNA POLYMERASE I-SPECIFIC TRANSCRIPTION INITIATION FACTOR RRN6"/>
    <property type="match status" value="1"/>
</dbReference>
<keyword evidence="6" id="KW-1185">Reference proteome</keyword>
<evidence type="ECO:0008006" key="7">
    <source>
        <dbReference type="Google" id="ProtNLM"/>
    </source>
</evidence>
<feature type="region of interest" description="Disordered" evidence="1">
    <location>
        <begin position="717"/>
        <end position="753"/>
    </location>
</feature>
<sequence length="942" mass="104149">MAERSKCDLPYGHYGRVQFSLDENNLQFGRNLTTPFSIKALDDQDVLPQPSNAALSQEDTRHPKSSTKELAKQAQALAGFSPEFQPILSRIPRLLKASEAVRNATERHEPTKGNLIAFTKVWSDIRHRAISVAIMPTGDTGSHLRLVQVQRQRRGWTADRASWIEVPTLYGEEARWSSDGGSILQVHSTPGASGRDALLAIRVQSQTHILRPSHTSRTQESALSNLTLSPLYTVGIQQTAGQMHADVAFNPDFGQKLALVDFSGAWTVLEFSSRKMDRVSRTWRGTPQAKQSTKTLTLSDGWARVAWILNLSTLVTCTRQGLCLVTLEPDGAAASKEIDSDFLGSSVPLLDLMVMPGTRDAFAVLTKTHVAIYHVTVKGHDDVVPTCKAKIRHFKSPEDLSLRLSSWTDQDVRDGPFELAFPDVEDGARPFEDIHVQPMEMVTKAGSSAKSERLVEHIRYYAFTALRADHSIFEGMCYGATAQSQTFECPGPPLWVQKFRPATQSRLWKEEFVVQDDTELLDPGEQRSEPVSRRARRPKALLSENIKSVSFELVANALHTSNGPDKSIEDLASEVTAVINTKDIQSAGGHMRTLHSLTDAEIAIEDIQDASVLLQSAFETPSQGAENDDEPEDRDRESRLRFKVDKTTLVGFSAPEDRVAEDDATLASVHDQFISSWVSSLSSKVPGWVRLAKAGIAQRMTAEVFLAAQRLRLQEVKPAATQESQEDNETQEQTWDLPLRASGPVAQSQPTSSRTARYLAQHSALPTPSPTATPSVITASSGSSLTAAPELHRLSKYTTFEKPAPMVLPRPLVKVLSHWEIGKDPDNYDWLSASRHLTQQEEEEAEHDLTERERKRMQRRAERHIMRQRKEAAASQASQMTSSQATEIMSASQPPVLKFESQPAGMPASSQSQGPGPVAASQVVPGRFGGRPPPKKRRKQGF</sequence>
<organism evidence="5 6">
    <name type="scientific">Zasmidium cellare</name>
    <name type="common">Wine cellar mold</name>
    <name type="synonym">Racodium cellare</name>
    <dbReference type="NCBI Taxonomy" id="395010"/>
    <lineage>
        <taxon>Eukaryota</taxon>
        <taxon>Fungi</taxon>
        <taxon>Dikarya</taxon>
        <taxon>Ascomycota</taxon>
        <taxon>Pezizomycotina</taxon>
        <taxon>Dothideomycetes</taxon>
        <taxon>Dothideomycetidae</taxon>
        <taxon>Mycosphaerellales</taxon>
        <taxon>Mycosphaerellaceae</taxon>
        <taxon>Zasmidium</taxon>
    </lineage>
</organism>
<evidence type="ECO:0000259" key="4">
    <source>
        <dbReference type="Pfam" id="PF20640"/>
    </source>
</evidence>
<evidence type="ECO:0000313" key="5">
    <source>
        <dbReference type="EMBL" id="KAK4507328.1"/>
    </source>
</evidence>
<feature type="region of interest" description="Disordered" evidence="1">
    <location>
        <begin position="839"/>
        <end position="942"/>
    </location>
</feature>
<dbReference type="Proteomes" id="UP001305779">
    <property type="component" value="Unassembled WGS sequence"/>
</dbReference>
<dbReference type="InterPro" id="IPR048537">
    <property type="entry name" value="RRN6_HB"/>
</dbReference>
<feature type="compositionally biased region" description="Basic and acidic residues" evidence="1">
    <location>
        <begin position="847"/>
        <end position="872"/>
    </location>
</feature>
<dbReference type="InterPro" id="IPR019350">
    <property type="entry name" value="RNA_pol_I-sp_TIF_RRN6-like"/>
</dbReference>
<dbReference type="Pfam" id="PF20640">
    <property type="entry name" value="Rrn6_HB"/>
    <property type="match status" value="1"/>
</dbReference>
<dbReference type="Pfam" id="PF10214">
    <property type="entry name" value="Rrn6_beta-prop"/>
    <property type="match status" value="1"/>
</dbReference>
<evidence type="ECO:0000259" key="2">
    <source>
        <dbReference type="Pfam" id="PF10214"/>
    </source>
</evidence>
<evidence type="ECO:0000259" key="3">
    <source>
        <dbReference type="Pfam" id="PF20639"/>
    </source>
</evidence>
<feature type="domain" description="RRN6 beta-propeller" evidence="2">
    <location>
        <begin position="110"/>
        <end position="410"/>
    </location>
</feature>
<dbReference type="EMBL" id="JAXOVC010000001">
    <property type="protein sequence ID" value="KAK4507328.1"/>
    <property type="molecule type" value="Genomic_DNA"/>
</dbReference>
<feature type="region of interest" description="Disordered" evidence="1">
    <location>
        <begin position="49"/>
        <end position="68"/>
    </location>
</feature>
<dbReference type="InterPro" id="IPR048536">
    <property type="entry name" value="Rrn6_K-rich"/>
</dbReference>
<accession>A0ABR0F1X0</accession>